<dbReference type="InterPro" id="IPR015943">
    <property type="entry name" value="WD40/YVTN_repeat-like_dom_sf"/>
</dbReference>
<keyword evidence="1" id="KW-1133">Transmembrane helix</keyword>
<evidence type="ECO:0000313" key="2">
    <source>
        <dbReference type="EMBL" id="MDP0396326.1"/>
    </source>
</evidence>
<accession>A0AA90NDB0</accession>
<comment type="caution">
    <text evidence="2">The sequence shown here is derived from an EMBL/GenBank/DDBJ whole genome shotgun (WGS) entry which is preliminary data.</text>
</comment>
<dbReference type="Gene3D" id="2.130.10.10">
    <property type="entry name" value="YVTN repeat-like/Quinoprotein amine dehydrogenase"/>
    <property type="match status" value="1"/>
</dbReference>
<evidence type="ECO:0000256" key="1">
    <source>
        <dbReference type="SAM" id="Phobius"/>
    </source>
</evidence>
<dbReference type="EMBL" id="JAUTIX010000001">
    <property type="protein sequence ID" value="MDP0396326.1"/>
    <property type="molecule type" value="Genomic_DNA"/>
</dbReference>
<dbReference type="RefSeq" id="WP_305109918.1">
    <property type="nucleotide sequence ID" value="NZ_JAUTIX010000001.1"/>
</dbReference>
<keyword evidence="1" id="KW-0472">Membrane</keyword>
<keyword evidence="3" id="KW-1185">Reference proteome</keyword>
<keyword evidence="1" id="KW-0812">Transmembrane</keyword>
<protein>
    <submittedName>
        <fullName evidence="2">PQQ-binding-like beta-propeller repeat protein</fullName>
    </submittedName>
</protein>
<name>A0AA90NDB0_9ACTN</name>
<dbReference type="Proteomes" id="UP001178281">
    <property type="component" value="Unassembled WGS sequence"/>
</dbReference>
<evidence type="ECO:0000313" key="3">
    <source>
        <dbReference type="Proteomes" id="UP001178281"/>
    </source>
</evidence>
<sequence length="412" mass="42571">MVKPERRTRTDFAVVAAIVVAVLLAGAAAWNFSSARTTVSETGPAPSAVPTPLVELPAALRPIWEAEADRPALSMAGSVVTARGGEVSGLDPLTGKRNWRYQRDRDTCGLTSNAGLVLAYYPDARGCGEITALDPGTGQRKYTRSGQQDAEVNLASDGSYVVTQGPRRVDVFRSDLVLTVQYGRPDVPVNTGVQPRSGCTIGSALPASPSVVILESCPTEPNPRLTVIGSAPKDADRPQETSSVVAPALGTAATSEADAPRLLTASREGAVAYVPAHDGQPARVVTVGYRGDVRRSVDITTPPGGAPRDVPVVAEAGIASFYTGTSTVVIDTTTLAAEMVIPGTLGPGALVGGQIVVPGPTALASYDLIGRNQVRLVTVDRPGYTGGPVLLTLAGQSLVAQWGTRVQAYAAA</sequence>
<dbReference type="SUPFAM" id="SSF50998">
    <property type="entry name" value="Quinoprotein alcohol dehydrogenase-like"/>
    <property type="match status" value="1"/>
</dbReference>
<dbReference type="AlphaFoldDB" id="A0AA90NDB0"/>
<reference evidence="2" key="1">
    <citation type="submission" date="2023-08" db="EMBL/GenBank/DDBJ databases">
        <title>The draft genome of Tsukamurella strandjordii strain 050030.</title>
        <authorList>
            <person name="Zhao F."/>
            <person name="Feng Y."/>
            <person name="Zong Z."/>
        </authorList>
    </citation>
    <scope>NUCLEOTIDE SEQUENCE</scope>
    <source>
        <strain evidence="2">050030</strain>
    </source>
</reference>
<proteinExistence type="predicted"/>
<dbReference type="InterPro" id="IPR011047">
    <property type="entry name" value="Quinoprotein_ADH-like_sf"/>
</dbReference>
<organism evidence="2 3">
    <name type="scientific">Tsukamurella strandjordii</name>
    <dbReference type="NCBI Taxonomy" id="147577"/>
    <lineage>
        <taxon>Bacteria</taxon>
        <taxon>Bacillati</taxon>
        <taxon>Actinomycetota</taxon>
        <taxon>Actinomycetes</taxon>
        <taxon>Mycobacteriales</taxon>
        <taxon>Tsukamurellaceae</taxon>
        <taxon>Tsukamurella</taxon>
    </lineage>
</organism>
<feature type="transmembrane region" description="Helical" evidence="1">
    <location>
        <begin position="12"/>
        <end position="32"/>
    </location>
</feature>
<gene>
    <name evidence="2" type="ORF">Q7X28_00170</name>
</gene>